<dbReference type="EMBL" id="BJXB01000002">
    <property type="protein sequence ID" value="GEM44903.1"/>
    <property type="molecule type" value="Genomic_DNA"/>
</dbReference>
<keyword evidence="2" id="KW-1185">Reference proteome</keyword>
<organism evidence="1 2">
    <name type="scientific">Deinococcus cellulosilyticus (strain DSM 18568 / NBRC 106333 / KACC 11606 / 5516J-15)</name>
    <dbReference type="NCBI Taxonomy" id="1223518"/>
    <lineage>
        <taxon>Bacteria</taxon>
        <taxon>Thermotogati</taxon>
        <taxon>Deinococcota</taxon>
        <taxon>Deinococci</taxon>
        <taxon>Deinococcales</taxon>
        <taxon>Deinococcaceae</taxon>
        <taxon>Deinococcus</taxon>
    </lineage>
</organism>
<dbReference type="Gene3D" id="3.30.530.20">
    <property type="match status" value="1"/>
</dbReference>
<accession>A0A511MWE0</accession>
<evidence type="ECO:0008006" key="3">
    <source>
        <dbReference type="Google" id="ProtNLM"/>
    </source>
</evidence>
<evidence type="ECO:0000313" key="2">
    <source>
        <dbReference type="Proteomes" id="UP000321306"/>
    </source>
</evidence>
<reference evidence="1 2" key="1">
    <citation type="submission" date="2019-07" db="EMBL/GenBank/DDBJ databases">
        <title>Whole genome shotgun sequence of Deinococcus cellulosilyticus NBRC 106333.</title>
        <authorList>
            <person name="Hosoyama A."/>
            <person name="Uohara A."/>
            <person name="Ohji S."/>
            <person name="Ichikawa N."/>
        </authorList>
    </citation>
    <scope>NUCLEOTIDE SEQUENCE [LARGE SCALE GENOMIC DNA]</scope>
    <source>
        <strain evidence="1 2">NBRC 106333</strain>
    </source>
</reference>
<dbReference type="Proteomes" id="UP000321306">
    <property type="component" value="Unassembled WGS sequence"/>
</dbReference>
<dbReference type="RefSeq" id="WP_146882056.1">
    <property type="nucleotide sequence ID" value="NZ_BJXB01000002.1"/>
</dbReference>
<name>A0A511MWE0_DEIC1</name>
<proteinExistence type="predicted"/>
<dbReference type="AlphaFoldDB" id="A0A511MWE0"/>
<gene>
    <name evidence="1" type="ORF">DC3_05380</name>
</gene>
<comment type="caution">
    <text evidence="1">The sequence shown here is derived from an EMBL/GenBank/DDBJ whole genome shotgun (WGS) entry which is preliminary data.</text>
</comment>
<evidence type="ECO:0000313" key="1">
    <source>
        <dbReference type="EMBL" id="GEM44903.1"/>
    </source>
</evidence>
<dbReference type="InterPro" id="IPR023393">
    <property type="entry name" value="START-like_dom_sf"/>
</dbReference>
<dbReference type="OrthoDB" id="9810827at2"/>
<sequence length="157" mass="17761">MHICTYEAQTQASKEALWQLWTQAKHWPTWDTDLASAELSGPFRQGVTGTLNYKDGTSRTFTVIKCEMLESFVLQIPFVKGVDLIVKRDLKQNGTELKFQQELSFTGAPFAKMMQKGKKEPITRATLKQMEVLIQLLEGQYSPFKEGTGSGNPQTVR</sequence>
<dbReference type="SUPFAM" id="SSF55961">
    <property type="entry name" value="Bet v1-like"/>
    <property type="match status" value="1"/>
</dbReference>
<protein>
    <recommendedName>
        <fullName evidence="3">Polyketide cyclase</fullName>
    </recommendedName>
</protein>